<dbReference type="InterPro" id="IPR002999">
    <property type="entry name" value="Tudor"/>
</dbReference>
<evidence type="ECO:0000256" key="3">
    <source>
        <dbReference type="ARBA" id="ARBA00023123"/>
    </source>
</evidence>
<dbReference type="PRINTS" id="PR00193">
    <property type="entry name" value="MYOSINHEAVY"/>
</dbReference>
<evidence type="ECO:0000259" key="7">
    <source>
        <dbReference type="PROSITE" id="PS51456"/>
    </source>
</evidence>
<dbReference type="Pfam" id="PF25369">
    <property type="entry name" value="SH3_VIII-1_N"/>
    <property type="match status" value="1"/>
</dbReference>
<dbReference type="GO" id="GO:0016020">
    <property type="term" value="C:membrane"/>
    <property type="evidence" value="ECO:0007669"/>
    <property type="project" value="TreeGrafter"/>
</dbReference>
<comment type="similarity">
    <text evidence="6">Belongs to the TRAFAC class myosin-kinesin ATPase superfamily. Myosin family.</text>
</comment>
<evidence type="ECO:0000256" key="1">
    <source>
        <dbReference type="ARBA" id="ARBA00022741"/>
    </source>
</evidence>
<dbReference type="GO" id="GO:0007015">
    <property type="term" value="P:actin filament organization"/>
    <property type="evidence" value="ECO:0007669"/>
    <property type="project" value="TreeGrafter"/>
</dbReference>
<evidence type="ECO:0000256" key="4">
    <source>
        <dbReference type="ARBA" id="ARBA00023175"/>
    </source>
</evidence>
<evidence type="ECO:0000313" key="9">
    <source>
        <dbReference type="Proteomes" id="UP001206925"/>
    </source>
</evidence>
<dbReference type="SMART" id="SM00242">
    <property type="entry name" value="MYSc"/>
    <property type="match status" value="1"/>
</dbReference>
<keyword evidence="1 6" id="KW-0547">Nucleotide-binding</keyword>
<accession>A0AAD5CIA0</accession>
<dbReference type="GO" id="GO:0051015">
    <property type="term" value="F:actin filament binding"/>
    <property type="evidence" value="ECO:0007669"/>
    <property type="project" value="TreeGrafter"/>
</dbReference>
<feature type="domain" description="Myosin motor" evidence="7">
    <location>
        <begin position="94"/>
        <end position="260"/>
    </location>
</feature>
<keyword evidence="4 6" id="KW-0505">Motor protein</keyword>
<dbReference type="GO" id="GO:0000146">
    <property type="term" value="F:microfilament motor activity"/>
    <property type="evidence" value="ECO:0007669"/>
    <property type="project" value="TreeGrafter"/>
</dbReference>
<dbReference type="Pfam" id="PF00063">
    <property type="entry name" value="Myosin_head"/>
    <property type="match status" value="1"/>
</dbReference>
<keyword evidence="5 6" id="KW-0009">Actin-binding</keyword>
<evidence type="ECO:0000313" key="8">
    <source>
        <dbReference type="EMBL" id="KAI7742343.1"/>
    </source>
</evidence>
<feature type="non-terminal residue" evidence="8">
    <location>
        <position position="260"/>
    </location>
</feature>
<dbReference type="GO" id="GO:0016459">
    <property type="term" value="C:myosin complex"/>
    <property type="evidence" value="ECO:0007669"/>
    <property type="project" value="UniProtKB-KW"/>
</dbReference>
<evidence type="ECO:0000256" key="6">
    <source>
        <dbReference type="PROSITE-ProRule" id="PRU00782"/>
    </source>
</evidence>
<dbReference type="EMBL" id="JAMZMK010008019">
    <property type="protein sequence ID" value="KAI7742343.1"/>
    <property type="molecule type" value="Genomic_DNA"/>
</dbReference>
<organism evidence="8 9">
    <name type="scientific">Ambrosia artemisiifolia</name>
    <name type="common">Common ragweed</name>
    <dbReference type="NCBI Taxonomy" id="4212"/>
    <lineage>
        <taxon>Eukaryota</taxon>
        <taxon>Viridiplantae</taxon>
        <taxon>Streptophyta</taxon>
        <taxon>Embryophyta</taxon>
        <taxon>Tracheophyta</taxon>
        <taxon>Spermatophyta</taxon>
        <taxon>Magnoliopsida</taxon>
        <taxon>eudicotyledons</taxon>
        <taxon>Gunneridae</taxon>
        <taxon>Pentapetalae</taxon>
        <taxon>asterids</taxon>
        <taxon>campanulids</taxon>
        <taxon>Asterales</taxon>
        <taxon>Asteraceae</taxon>
        <taxon>Asteroideae</taxon>
        <taxon>Heliantheae alliance</taxon>
        <taxon>Heliantheae</taxon>
        <taxon>Ambrosia</taxon>
    </lineage>
</organism>
<dbReference type="InterPro" id="IPR027417">
    <property type="entry name" value="P-loop_NTPase"/>
</dbReference>
<dbReference type="InterPro" id="IPR036961">
    <property type="entry name" value="Kinesin_motor_dom_sf"/>
</dbReference>
<keyword evidence="3 6" id="KW-0518">Myosin</keyword>
<comment type="caution">
    <text evidence="8">The sequence shown here is derived from an EMBL/GenBank/DDBJ whole genome shotgun (WGS) entry which is preliminary data.</text>
</comment>
<protein>
    <recommendedName>
        <fullName evidence="7">Myosin motor domain-containing protein</fullName>
    </recommendedName>
</protein>
<reference evidence="8" key="1">
    <citation type="submission" date="2022-06" db="EMBL/GenBank/DDBJ databases">
        <title>Uncovering the hologenomic basis of an extraordinary plant invasion.</title>
        <authorList>
            <person name="Bieker V.C."/>
            <person name="Martin M.D."/>
            <person name="Gilbert T."/>
            <person name="Hodgins K."/>
            <person name="Battlay P."/>
            <person name="Petersen B."/>
            <person name="Wilson J."/>
        </authorList>
    </citation>
    <scope>NUCLEOTIDE SEQUENCE</scope>
    <source>
        <strain evidence="8">AA19_3_7</strain>
        <tissue evidence="8">Leaf</tissue>
    </source>
</reference>
<evidence type="ECO:0000256" key="2">
    <source>
        <dbReference type="ARBA" id="ARBA00022840"/>
    </source>
</evidence>
<keyword evidence="2 6" id="KW-0067">ATP-binding</keyword>
<proteinExistence type="inferred from homology"/>
<dbReference type="PROSITE" id="PS51456">
    <property type="entry name" value="MYOSIN_MOTOR"/>
    <property type="match status" value="1"/>
</dbReference>
<dbReference type="GO" id="GO:0005737">
    <property type="term" value="C:cytoplasm"/>
    <property type="evidence" value="ECO:0007669"/>
    <property type="project" value="TreeGrafter"/>
</dbReference>
<dbReference type="AlphaFoldDB" id="A0AAD5CIA0"/>
<evidence type="ECO:0000256" key="5">
    <source>
        <dbReference type="ARBA" id="ARBA00023203"/>
    </source>
</evidence>
<sequence>KQNVTCSSSSSGGGGSFGRSESHYATSPLSGDSSIGYFIKNKLGVWCKLRNNYRWELGKIESAVGEEMFVRLLDGNMITVSRGELLPANADVLDGVDDLVELSYLNEPSVVHSLQCRYDRDIIYSKAGPVLLAFNPFKDVNIYGDDFVAAYKEKILDNPHVYAVADAAYSDMMKDGGNQSIIISGESGSGKTETAKFAMQYLALVGSQNCDMKSKLIQANCILEAFGNAKTFGNWNSSRFGKLIDIHYNAAGTISGACIQ</sequence>
<keyword evidence="9" id="KW-1185">Reference proteome</keyword>
<dbReference type="PANTHER" id="PTHR13140">
    <property type="entry name" value="MYOSIN"/>
    <property type="match status" value="1"/>
</dbReference>
<dbReference type="Gene3D" id="3.40.850.10">
    <property type="entry name" value="Kinesin motor domain"/>
    <property type="match status" value="1"/>
</dbReference>
<name>A0AAD5CIA0_AMBAR</name>
<dbReference type="InterPro" id="IPR057535">
    <property type="entry name" value="MYO1-3_N_SH3"/>
</dbReference>
<dbReference type="SUPFAM" id="SSF52540">
    <property type="entry name" value="P-loop containing nucleoside triphosphate hydrolases"/>
    <property type="match status" value="1"/>
</dbReference>
<gene>
    <name evidence="8" type="ORF">M8C21_012033</name>
</gene>
<feature type="binding site" evidence="6">
    <location>
        <begin position="185"/>
        <end position="192"/>
    </location>
    <ligand>
        <name>ATP</name>
        <dbReference type="ChEBI" id="CHEBI:30616"/>
    </ligand>
</feature>
<dbReference type="SMART" id="SM00333">
    <property type="entry name" value="TUDOR"/>
    <property type="match status" value="1"/>
</dbReference>
<comment type="caution">
    <text evidence="6">Lacks conserved residue(s) required for the propagation of feature annotation.</text>
</comment>
<dbReference type="InterPro" id="IPR001609">
    <property type="entry name" value="Myosin_head_motor_dom-like"/>
</dbReference>
<feature type="non-terminal residue" evidence="8">
    <location>
        <position position="1"/>
    </location>
</feature>
<dbReference type="Proteomes" id="UP001206925">
    <property type="component" value="Unassembled WGS sequence"/>
</dbReference>
<dbReference type="GO" id="GO:0005524">
    <property type="term" value="F:ATP binding"/>
    <property type="evidence" value="ECO:0007669"/>
    <property type="project" value="UniProtKB-UniRule"/>
</dbReference>
<dbReference type="PANTHER" id="PTHR13140:SF844">
    <property type="entry name" value="MYOSIN ATPASE"/>
    <property type="match status" value="1"/>
</dbReference>